<proteinExistence type="inferred from homology"/>
<name>A0A9E7AFI4_9ACTO</name>
<protein>
    <recommendedName>
        <fullName evidence="3">Membrane protein insertase YidC</fullName>
    </recommendedName>
    <alternativeName>
        <fullName evidence="15">Foldase YidC</fullName>
    </alternativeName>
    <alternativeName>
        <fullName evidence="14">Membrane integrase YidC</fullName>
    </alternativeName>
    <alternativeName>
        <fullName evidence="13">Membrane protein YidC</fullName>
    </alternativeName>
</protein>
<feature type="transmembrane region" description="Helical" evidence="18">
    <location>
        <begin position="110"/>
        <end position="128"/>
    </location>
</feature>
<evidence type="ECO:0000256" key="9">
    <source>
        <dbReference type="ARBA" id="ARBA00023136"/>
    </source>
</evidence>
<evidence type="ECO:0000259" key="19">
    <source>
        <dbReference type="Pfam" id="PF02096"/>
    </source>
</evidence>
<dbReference type="AlphaFoldDB" id="A0A9E7AFI4"/>
<comment type="function">
    <text evidence="11">Required for the insertion and/or proper folding and/or complex formation of integral membrane proteins into the membrane. Involved in integration of membrane proteins that insert both dependently and independently of the Sec translocase complex, as well as at least some lipoproteins. Aids folding of multispanning membrane proteins.</text>
</comment>
<keyword evidence="7" id="KW-0653">Protein transport</keyword>
<organism evidence="20 21">
    <name type="scientific">Actinomyces graevenitzii</name>
    <dbReference type="NCBI Taxonomy" id="55565"/>
    <lineage>
        <taxon>Bacteria</taxon>
        <taxon>Bacillati</taxon>
        <taxon>Actinomycetota</taxon>
        <taxon>Actinomycetes</taxon>
        <taxon>Actinomycetales</taxon>
        <taxon>Actinomycetaceae</taxon>
        <taxon>Actinomyces</taxon>
    </lineage>
</organism>
<gene>
    <name evidence="20" type="primary">yidC</name>
    <name evidence="20" type="ORF">M3I41_09095</name>
</gene>
<feature type="domain" description="Membrane insertase YidC/Oxa/ALB C-terminal" evidence="19">
    <location>
        <begin position="36"/>
        <end position="261"/>
    </location>
</feature>
<evidence type="ECO:0000256" key="16">
    <source>
        <dbReference type="RuleBase" id="RU003945"/>
    </source>
</evidence>
<dbReference type="Pfam" id="PF02096">
    <property type="entry name" value="60KD_IMP"/>
    <property type="match status" value="1"/>
</dbReference>
<evidence type="ECO:0000256" key="5">
    <source>
        <dbReference type="ARBA" id="ARBA00022475"/>
    </source>
</evidence>
<dbReference type="GO" id="GO:0015031">
    <property type="term" value="P:protein transport"/>
    <property type="evidence" value="ECO:0007669"/>
    <property type="project" value="UniProtKB-KW"/>
</dbReference>
<evidence type="ECO:0000256" key="2">
    <source>
        <dbReference type="ARBA" id="ARBA00010527"/>
    </source>
</evidence>
<comment type="subcellular location">
    <subcellularLocation>
        <location evidence="1">Cell membrane</location>
        <topology evidence="1">Multi-pass membrane protein</topology>
    </subcellularLocation>
    <subcellularLocation>
        <location evidence="16">Membrane</location>
        <topology evidence="16">Multi-pass membrane protein</topology>
    </subcellularLocation>
</comment>
<feature type="compositionally biased region" description="Basic residues" evidence="17">
    <location>
        <begin position="379"/>
        <end position="394"/>
    </location>
</feature>
<evidence type="ECO:0000256" key="8">
    <source>
        <dbReference type="ARBA" id="ARBA00022989"/>
    </source>
</evidence>
<dbReference type="Proteomes" id="UP000830236">
    <property type="component" value="Chromosome"/>
</dbReference>
<dbReference type="GO" id="GO:0051205">
    <property type="term" value="P:protein insertion into membrane"/>
    <property type="evidence" value="ECO:0007669"/>
    <property type="project" value="TreeGrafter"/>
</dbReference>
<feature type="transmembrane region" description="Helical" evidence="18">
    <location>
        <begin position="35"/>
        <end position="56"/>
    </location>
</feature>
<dbReference type="InterPro" id="IPR047196">
    <property type="entry name" value="YidC_ALB_C"/>
</dbReference>
<comment type="subunit">
    <text evidence="12">Interacts with the Sec translocase complex via SecD. Specifically interacts with transmembrane segments of nascent integral membrane proteins during membrane integration.</text>
</comment>
<accession>A0A9E7AFI4</accession>
<evidence type="ECO:0000256" key="10">
    <source>
        <dbReference type="ARBA" id="ARBA00023186"/>
    </source>
</evidence>
<evidence type="ECO:0000256" key="7">
    <source>
        <dbReference type="ARBA" id="ARBA00022927"/>
    </source>
</evidence>
<keyword evidence="8 18" id="KW-1133">Transmembrane helix</keyword>
<dbReference type="KEGG" id="agh:M3I41_09095"/>
<evidence type="ECO:0000256" key="13">
    <source>
        <dbReference type="ARBA" id="ARBA00031538"/>
    </source>
</evidence>
<evidence type="ECO:0000256" key="18">
    <source>
        <dbReference type="SAM" id="Phobius"/>
    </source>
</evidence>
<dbReference type="GO" id="GO:0032977">
    <property type="term" value="F:membrane insertase activity"/>
    <property type="evidence" value="ECO:0007669"/>
    <property type="project" value="InterPro"/>
</dbReference>
<evidence type="ECO:0000256" key="1">
    <source>
        <dbReference type="ARBA" id="ARBA00004651"/>
    </source>
</evidence>
<feature type="transmembrane region" description="Helical" evidence="18">
    <location>
        <begin position="225"/>
        <end position="248"/>
    </location>
</feature>
<feature type="compositionally biased region" description="Gly residues" evidence="17">
    <location>
        <begin position="349"/>
        <end position="369"/>
    </location>
</feature>
<dbReference type="PANTHER" id="PTHR12428:SF65">
    <property type="entry name" value="CYTOCHROME C OXIDASE ASSEMBLY PROTEIN COX18, MITOCHONDRIAL"/>
    <property type="match status" value="1"/>
</dbReference>
<keyword evidence="4" id="KW-0813">Transport</keyword>
<dbReference type="InterPro" id="IPR028055">
    <property type="entry name" value="YidC/Oxa/ALB_C"/>
</dbReference>
<evidence type="ECO:0000256" key="11">
    <source>
        <dbReference type="ARBA" id="ARBA00025034"/>
    </source>
</evidence>
<evidence type="ECO:0000256" key="3">
    <source>
        <dbReference type="ARBA" id="ARBA00015325"/>
    </source>
</evidence>
<evidence type="ECO:0000256" key="15">
    <source>
        <dbReference type="ARBA" id="ARBA00033342"/>
    </source>
</evidence>
<dbReference type="CDD" id="cd20070">
    <property type="entry name" value="5TM_YidC_Alb3"/>
    <property type="match status" value="1"/>
</dbReference>
<comment type="similarity">
    <text evidence="2">Belongs to the OXA1/ALB3/YidC family. Type 1 subfamily.</text>
</comment>
<dbReference type="NCBIfam" id="NF002350">
    <property type="entry name" value="PRK01315.1"/>
    <property type="match status" value="1"/>
</dbReference>
<evidence type="ECO:0000256" key="6">
    <source>
        <dbReference type="ARBA" id="ARBA00022692"/>
    </source>
</evidence>
<feature type="region of interest" description="Disordered" evidence="17">
    <location>
        <begin position="270"/>
        <end position="394"/>
    </location>
</feature>
<evidence type="ECO:0000256" key="17">
    <source>
        <dbReference type="SAM" id="MobiDB-lite"/>
    </source>
</evidence>
<evidence type="ECO:0000313" key="21">
    <source>
        <dbReference type="Proteomes" id="UP000830236"/>
    </source>
</evidence>
<keyword evidence="6 16" id="KW-0812">Transmembrane</keyword>
<evidence type="ECO:0000313" key="20">
    <source>
        <dbReference type="EMBL" id="UQF79701.1"/>
    </source>
</evidence>
<keyword evidence="10" id="KW-0143">Chaperone</keyword>
<evidence type="ECO:0000256" key="12">
    <source>
        <dbReference type="ARBA" id="ARBA00026028"/>
    </source>
</evidence>
<reference evidence="20" key="1">
    <citation type="submission" date="2022-05" db="EMBL/GenBank/DDBJ databases">
        <title>Using nanopore sequencing to obtain complete genomes from saliva samples.</title>
        <authorList>
            <person name="Baker J.L."/>
        </authorList>
    </citation>
    <scope>NUCLEOTIDE SEQUENCE</scope>
    <source>
        <strain evidence="20">JCVI-JB-Ag32</strain>
    </source>
</reference>
<sequence length="394" mass="42658">MDGLLMPLKVAEAWVMVTIHKLLVAIGMSDGPGPAWVLSIVGLTVAVRVLIMPLFVKQIRSSRGMQAMQPELRALQNKYKGKKDPASQERMREEMMALYRKHGTNPLSSCLPMLIQIPIFFALFRVLARLQEIANSAGSAHPVKIGPLTPALAADVQSSSLLGAPLSSSFMNGGSATVKIVTMVLIVLMTATQFYTMHQLTMKNMPKSVTESDNPAMRTQRMMMYGMPLIFFITGPQFQVGVLIYWLVSNVWTMGQQWWTIRNMPAVGSEAYKKRQERRRRKGLPPDDEKKPAAAAGSEDEAAASGPGQRVQPVRNNRKKKKNRTASTAEQRYAERARERQQAFDASGAKGGGAKGAGANGAKGAGGAANGKSGNKSGSAKKKKGSKGGNSAKK</sequence>
<dbReference type="InterPro" id="IPR001708">
    <property type="entry name" value="YidC/ALB3/OXA1/COX18"/>
</dbReference>
<evidence type="ECO:0000256" key="4">
    <source>
        <dbReference type="ARBA" id="ARBA00022448"/>
    </source>
</evidence>
<evidence type="ECO:0000256" key="14">
    <source>
        <dbReference type="ARBA" id="ARBA00033245"/>
    </source>
</evidence>
<keyword evidence="5" id="KW-1003">Cell membrane</keyword>
<feature type="transmembrane region" description="Helical" evidence="18">
    <location>
        <begin position="176"/>
        <end position="197"/>
    </location>
</feature>
<keyword evidence="9 18" id="KW-0472">Membrane</keyword>
<dbReference type="GO" id="GO:0005886">
    <property type="term" value="C:plasma membrane"/>
    <property type="evidence" value="ECO:0007669"/>
    <property type="project" value="UniProtKB-SubCell"/>
</dbReference>
<dbReference type="NCBIfam" id="TIGR03592">
    <property type="entry name" value="yidC_oxa1_cterm"/>
    <property type="match status" value="1"/>
</dbReference>
<feature type="compositionally biased region" description="Basic and acidic residues" evidence="17">
    <location>
        <begin position="332"/>
        <end position="342"/>
    </location>
</feature>
<dbReference type="PANTHER" id="PTHR12428">
    <property type="entry name" value="OXA1"/>
    <property type="match status" value="1"/>
</dbReference>
<dbReference type="EMBL" id="CP097095">
    <property type="protein sequence ID" value="UQF79701.1"/>
    <property type="molecule type" value="Genomic_DNA"/>
</dbReference>